<gene>
    <name evidence="7" type="primary">recR</name>
    <name evidence="9" type="ORF">C0601_09935</name>
</gene>
<comment type="function">
    <text evidence="7">May play a role in DNA repair. It seems to be involved in an RecBC-independent recombinational process of DNA repair. It may act with RecF and RecO.</text>
</comment>
<feature type="zinc finger region" description="C4-type" evidence="7">
    <location>
        <begin position="57"/>
        <end position="72"/>
    </location>
</feature>
<dbReference type="Pfam" id="PF21175">
    <property type="entry name" value="RecR_C"/>
    <property type="match status" value="1"/>
</dbReference>
<evidence type="ECO:0000256" key="7">
    <source>
        <dbReference type="HAMAP-Rule" id="MF_00017"/>
    </source>
</evidence>
<dbReference type="GO" id="GO:0003677">
    <property type="term" value="F:DNA binding"/>
    <property type="evidence" value="ECO:0007669"/>
    <property type="project" value="UniProtKB-UniRule"/>
</dbReference>
<dbReference type="PANTHER" id="PTHR30446">
    <property type="entry name" value="RECOMBINATION PROTEIN RECR"/>
    <property type="match status" value="1"/>
</dbReference>
<comment type="similarity">
    <text evidence="7">Belongs to the RecR family.</text>
</comment>
<dbReference type="Pfam" id="PF02132">
    <property type="entry name" value="RecR_ZnF"/>
    <property type="match status" value="1"/>
</dbReference>
<dbReference type="Gene3D" id="1.10.8.420">
    <property type="entry name" value="RecR Domain 1"/>
    <property type="match status" value="1"/>
</dbReference>
<dbReference type="InterPro" id="IPR006171">
    <property type="entry name" value="TOPRIM_dom"/>
</dbReference>
<protein>
    <recommendedName>
        <fullName evidence="7">Recombination protein RecR</fullName>
    </recommendedName>
</protein>
<dbReference type="InterPro" id="IPR023627">
    <property type="entry name" value="Rcmb_RecR"/>
</dbReference>
<name>A0A2N5ZD85_MUIH1</name>
<dbReference type="GO" id="GO:0008270">
    <property type="term" value="F:zinc ion binding"/>
    <property type="evidence" value="ECO:0007669"/>
    <property type="project" value="UniProtKB-KW"/>
</dbReference>
<dbReference type="PROSITE" id="PS50880">
    <property type="entry name" value="TOPRIM"/>
    <property type="match status" value="1"/>
</dbReference>
<dbReference type="Gene3D" id="3.40.1360.10">
    <property type="match status" value="1"/>
</dbReference>
<keyword evidence="4 7" id="KW-0862">Zinc</keyword>
<accession>A0A2N5ZD85</accession>
<dbReference type="Proteomes" id="UP000234857">
    <property type="component" value="Unassembled WGS sequence"/>
</dbReference>
<keyword evidence="1 7" id="KW-0479">Metal-binding</keyword>
<dbReference type="HAMAP" id="MF_00017">
    <property type="entry name" value="RecR"/>
    <property type="match status" value="1"/>
</dbReference>
<evidence type="ECO:0000256" key="6">
    <source>
        <dbReference type="ARBA" id="ARBA00023204"/>
    </source>
</evidence>
<dbReference type="Pfam" id="PF21176">
    <property type="entry name" value="RecR_HhH"/>
    <property type="match status" value="1"/>
</dbReference>
<evidence type="ECO:0000256" key="2">
    <source>
        <dbReference type="ARBA" id="ARBA00022763"/>
    </source>
</evidence>
<dbReference type="InterPro" id="IPR015967">
    <property type="entry name" value="Rcmb_RecR_Znf"/>
</dbReference>
<evidence type="ECO:0000259" key="8">
    <source>
        <dbReference type="PROSITE" id="PS50880"/>
    </source>
</evidence>
<dbReference type="CDD" id="cd01025">
    <property type="entry name" value="TOPRIM_recR"/>
    <property type="match status" value="1"/>
</dbReference>
<evidence type="ECO:0000313" key="9">
    <source>
        <dbReference type="EMBL" id="PLX16594.1"/>
    </source>
</evidence>
<reference evidence="9 10" key="1">
    <citation type="submission" date="2017-11" db="EMBL/GenBank/DDBJ databases">
        <title>Genome-resolved metagenomics identifies genetic mobility, metabolic interactions, and unexpected diversity in perchlorate-reducing communities.</title>
        <authorList>
            <person name="Barnum T.P."/>
            <person name="Figueroa I.A."/>
            <person name="Carlstrom C.I."/>
            <person name="Lucas L.N."/>
            <person name="Engelbrektson A.L."/>
            <person name="Coates J.D."/>
        </authorList>
    </citation>
    <scope>NUCLEOTIDE SEQUENCE [LARGE SCALE GENOMIC DNA]</scope>
    <source>
        <strain evidence="9">BM706</strain>
    </source>
</reference>
<dbReference type="PROSITE" id="PS01300">
    <property type="entry name" value="RECR"/>
    <property type="match status" value="1"/>
</dbReference>
<dbReference type="NCBIfam" id="TIGR00615">
    <property type="entry name" value="recR"/>
    <property type="match status" value="1"/>
</dbReference>
<dbReference type="SMART" id="SM00493">
    <property type="entry name" value="TOPRIM"/>
    <property type="match status" value="1"/>
</dbReference>
<dbReference type="SUPFAM" id="SSF111304">
    <property type="entry name" value="Recombination protein RecR"/>
    <property type="match status" value="1"/>
</dbReference>
<dbReference type="AlphaFoldDB" id="A0A2N5ZD85"/>
<comment type="caution">
    <text evidence="9">The sequence shown here is derived from an EMBL/GenBank/DDBJ whole genome shotgun (WGS) entry which is preliminary data.</text>
</comment>
<dbReference type="InterPro" id="IPR034137">
    <property type="entry name" value="TOPRIM_RecR"/>
</dbReference>
<dbReference type="InterPro" id="IPR000093">
    <property type="entry name" value="DNA_Rcmb_RecR"/>
</dbReference>
<dbReference type="EMBL" id="PKTG01000110">
    <property type="protein sequence ID" value="PLX16594.1"/>
    <property type="molecule type" value="Genomic_DNA"/>
</dbReference>
<evidence type="ECO:0000256" key="5">
    <source>
        <dbReference type="ARBA" id="ARBA00023172"/>
    </source>
</evidence>
<evidence type="ECO:0000256" key="4">
    <source>
        <dbReference type="ARBA" id="ARBA00022833"/>
    </source>
</evidence>
<evidence type="ECO:0000256" key="3">
    <source>
        <dbReference type="ARBA" id="ARBA00022771"/>
    </source>
</evidence>
<dbReference type="GO" id="GO:0006281">
    <property type="term" value="P:DNA repair"/>
    <property type="evidence" value="ECO:0007669"/>
    <property type="project" value="UniProtKB-UniRule"/>
</dbReference>
<sequence length="198" mass="22085">MKEVTPVERLIDQLSTLPSIGRKTAQRLAYFILAQPEERAVSLAESIVNARKKISFCENCFNYSEREFCDICENNNRDRSVVMIVESPKDIPVIESTNEFNGLYHVLHGVISPLKGISPDDLRIRELINRVGKGEIEEVIIGLDFSVESEATTIYISRLLKPLGISITRFASGIPAGAALEYADSMTLSQAIRGRIEI</sequence>
<dbReference type="GO" id="GO:0006310">
    <property type="term" value="P:DNA recombination"/>
    <property type="evidence" value="ECO:0007669"/>
    <property type="project" value="UniProtKB-UniRule"/>
</dbReference>
<dbReference type="Gene3D" id="6.10.250.240">
    <property type="match status" value="1"/>
</dbReference>
<feature type="domain" description="Toprim" evidence="8">
    <location>
        <begin position="80"/>
        <end position="175"/>
    </location>
</feature>
<keyword evidence="6 7" id="KW-0234">DNA repair</keyword>
<dbReference type="Pfam" id="PF13662">
    <property type="entry name" value="Toprim_4"/>
    <property type="match status" value="1"/>
</dbReference>
<proteinExistence type="inferred from homology"/>
<keyword evidence="3 7" id="KW-0863">Zinc-finger</keyword>
<keyword evidence="2 7" id="KW-0227">DNA damage</keyword>
<evidence type="ECO:0000256" key="1">
    <source>
        <dbReference type="ARBA" id="ARBA00022723"/>
    </source>
</evidence>
<organism evidence="9 10">
    <name type="scientific">Muiribacterium halophilum</name>
    <dbReference type="NCBI Taxonomy" id="2053465"/>
    <lineage>
        <taxon>Bacteria</taxon>
        <taxon>Candidatus Muiribacteriota</taxon>
        <taxon>Candidatus Muiribacteriia</taxon>
        <taxon>Candidatus Muiribacteriales</taxon>
        <taxon>Candidatus Muiribacteriaceae</taxon>
        <taxon>Candidatus Muiribacterium</taxon>
    </lineage>
</organism>
<evidence type="ECO:0000313" key="10">
    <source>
        <dbReference type="Proteomes" id="UP000234857"/>
    </source>
</evidence>
<dbReference type="PANTHER" id="PTHR30446:SF0">
    <property type="entry name" value="RECOMBINATION PROTEIN RECR"/>
    <property type="match status" value="1"/>
</dbReference>
<keyword evidence="5 7" id="KW-0233">DNA recombination</keyword>